<feature type="chain" id="PRO_5045277136" description="Ricin B lectin domain-containing protein" evidence="1">
    <location>
        <begin position="21"/>
        <end position="388"/>
    </location>
</feature>
<dbReference type="InterPro" id="IPR005135">
    <property type="entry name" value="Endo/exonuclease/phosphatase"/>
</dbReference>
<comment type="caution">
    <text evidence="4">The sequence shown here is derived from an EMBL/GenBank/DDBJ whole genome shotgun (WGS) entry which is preliminary data.</text>
</comment>
<dbReference type="EMBL" id="BNEC01000005">
    <property type="protein sequence ID" value="GHI69583.1"/>
    <property type="molecule type" value="Genomic_DNA"/>
</dbReference>
<gene>
    <name evidence="4" type="ORF">Snoj_35010</name>
</gene>
<evidence type="ECO:0000259" key="2">
    <source>
        <dbReference type="Pfam" id="PF03372"/>
    </source>
</evidence>
<dbReference type="PROSITE" id="PS50231">
    <property type="entry name" value="RICIN_B_LECTIN"/>
    <property type="match status" value="1"/>
</dbReference>
<feature type="domain" description="Ricin B lectin" evidence="3">
    <location>
        <begin position="281"/>
        <end position="360"/>
    </location>
</feature>
<sequence>MAMAALVGLLIGLPASPAAADTPNAHTIATYNSQGARWSDVRQLSNENDIVAVQEAGSEPSLYGMVFQQSYNRSGYTVRLYRWGSRYVYWMSPLGDTRVNLAMVTHTMAHEVYVAPPGRAGARPALGLRMDDDIYYNVHALASGARNEAEELVRQVRNQATAAGRAWTVMGDFNRDPDQGMHNLAAGLGAQVYHTGEATQQSGGELDYMISSRALGNYRGTRMGGRGSDHYPVYFRTHLVANGSVVELISDSDHEKYLTFERGSNANGTHLVSDTWNPSKSQWKLRSVPGGGQYDFNFVNRSTGKCVDVDNGRFAKSGDALNEWDCEGQTSQVFTIYRWVEEPGAWIIMQKNTSLCVSTTGTKPRYLALLSCGAQATPNQRFLPHFYN</sequence>
<feature type="signal peptide" evidence="1">
    <location>
        <begin position="1"/>
        <end position="20"/>
    </location>
</feature>
<keyword evidence="5" id="KW-1185">Reference proteome</keyword>
<dbReference type="InterPro" id="IPR035992">
    <property type="entry name" value="Ricin_B-like_lectins"/>
</dbReference>
<accession>A0ABQ3SN66</accession>
<dbReference type="Pfam" id="PF03372">
    <property type="entry name" value="Exo_endo_phos"/>
    <property type="match status" value="1"/>
</dbReference>
<dbReference type="SUPFAM" id="SSF50370">
    <property type="entry name" value="Ricin B-like lectins"/>
    <property type="match status" value="1"/>
</dbReference>
<dbReference type="CDD" id="cd00161">
    <property type="entry name" value="beta-trefoil_Ricin-like"/>
    <property type="match status" value="1"/>
</dbReference>
<feature type="domain" description="Endonuclease/exonuclease/phosphatase" evidence="2">
    <location>
        <begin position="29"/>
        <end position="230"/>
    </location>
</feature>
<dbReference type="Gene3D" id="2.80.10.50">
    <property type="match status" value="1"/>
</dbReference>
<evidence type="ECO:0000313" key="4">
    <source>
        <dbReference type="EMBL" id="GHI69583.1"/>
    </source>
</evidence>
<dbReference type="SUPFAM" id="SSF56219">
    <property type="entry name" value="DNase I-like"/>
    <property type="match status" value="1"/>
</dbReference>
<dbReference type="InterPro" id="IPR000772">
    <property type="entry name" value="Ricin_B_lectin"/>
</dbReference>
<dbReference type="Proteomes" id="UP000613974">
    <property type="component" value="Unassembled WGS sequence"/>
</dbReference>
<evidence type="ECO:0000259" key="3">
    <source>
        <dbReference type="Pfam" id="PF14200"/>
    </source>
</evidence>
<evidence type="ECO:0000256" key="1">
    <source>
        <dbReference type="SAM" id="SignalP"/>
    </source>
</evidence>
<organism evidence="4 5">
    <name type="scientific">Streptomyces nojiriensis</name>
    <dbReference type="NCBI Taxonomy" id="66374"/>
    <lineage>
        <taxon>Bacteria</taxon>
        <taxon>Bacillati</taxon>
        <taxon>Actinomycetota</taxon>
        <taxon>Actinomycetes</taxon>
        <taxon>Kitasatosporales</taxon>
        <taxon>Streptomycetaceae</taxon>
        <taxon>Streptomyces</taxon>
    </lineage>
</organism>
<name>A0ABQ3SN66_9ACTN</name>
<proteinExistence type="predicted"/>
<evidence type="ECO:0000313" key="5">
    <source>
        <dbReference type="Proteomes" id="UP000613974"/>
    </source>
</evidence>
<evidence type="ECO:0008006" key="6">
    <source>
        <dbReference type="Google" id="ProtNLM"/>
    </source>
</evidence>
<dbReference type="InterPro" id="IPR036691">
    <property type="entry name" value="Endo/exonu/phosph_ase_sf"/>
</dbReference>
<reference evidence="5" key="1">
    <citation type="submission" date="2023-07" db="EMBL/GenBank/DDBJ databases">
        <title>Whole genome shotgun sequence of Streptomyces nojiriensis NBRC 13794.</title>
        <authorList>
            <person name="Komaki H."/>
            <person name="Tamura T."/>
        </authorList>
    </citation>
    <scope>NUCLEOTIDE SEQUENCE [LARGE SCALE GENOMIC DNA]</scope>
    <source>
        <strain evidence="5">NBRC 13794</strain>
    </source>
</reference>
<protein>
    <recommendedName>
        <fullName evidence="6">Ricin B lectin domain-containing protein</fullName>
    </recommendedName>
</protein>
<dbReference type="Pfam" id="PF14200">
    <property type="entry name" value="RicinB_lectin_2"/>
    <property type="match status" value="1"/>
</dbReference>
<dbReference type="Gene3D" id="3.60.10.10">
    <property type="entry name" value="Endonuclease/exonuclease/phosphatase"/>
    <property type="match status" value="1"/>
</dbReference>
<keyword evidence="1" id="KW-0732">Signal</keyword>